<keyword evidence="12" id="KW-0449">Lipoprotein</keyword>
<evidence type="ECO:0000256" key="13">
    <source>
        <dbReference type="ARBA" id="ARBA00023319"/>
    </source>
</evidence>
<evidence type="ECO:0000256" key="16">
    <source>
        <dbReference type="SAM" id="SignalP"/>
    </source>
</evidence>
<feature type="transmembrane region" description="Helical" evidence="15">
    <location>
        <begin position="172"/>
        <end position="194"/>
    </location>
</feature>
<keyword evidence="2" id="KW-1003">Cell membrane</keyword>
<dbReference type="GO" id="GO:0005886">
    <property type="term" value="C:plasma membrane"/>
    <property type="evidence" value="ECO:0007669"/>
    <property type="project" value="UniProtKB-SubCell"/>
</dbReference>
<feature type="region of interest" description="Disordered" evidence="14">
    <location>
        <begin position="204"/>
        <end position="225"/>
    </location>
</feature>
<evidence type="ECO:0000256" key="12">
    <source>
        <dbReference type="ARBA" id="ARBA00023288"/>
    </source>
</evidence>
<name>A0AAV1ESE5_XYRNO</name>
<evidence type="ECO:0000256" key="15">
    <source>
        <dbReference type="SAM" id="Phobius"/>
    </source>
</evidence>
<evidence type="ECO:0000256" key="11">
    <source>
        <dbReference type="ARBA" id="ARBA00023180"/>
    </source>
</evidence>
<dbReference type="PANTHER" id="PTHR10441:SF2">
    <property type="entry name" value="T-CELL SURFACE GLYCOPROTEIN CD8 ALPHA CHAIN"/>
    <property type="match status" value="1"/>
</dbReference>
<dbReference type="Proteomes" id="UP001178508">
    <property type="component" value="Chromosome 2"/>
</dbReference>
<keyword evidence="7" id="KW-1064">Adaptive immunity</keyword>
<proteinExistence type="predicted"/>
<dbReference type="InterPro" id="IPR036179">
    <property type="entry name" value="Ig-like_dom_sf"/>
</dbReference>
<dbReference type="PANTHER" id="PTHR10441">
    <property type="entry name" value="CD8 ALPHA CHAIN"/>
    <property type="match status" value="1"/>
</dbReference>
<feature type="domain" description="Ig-like" evidence="17">
    <location>
        <begin position="16"/>
        <end position="107"/>
    </location>
</feature>
<dbReference type="AlphaFoldDB" id="A0AAV1ESE5"/>
<dbReference type="InterPro" id="IPR007110">
    <property type="entry name" value="Ig-like_dom"/>
</dbReference>
<evidence type="ECO:0000256" key="1">
    <source>
        <dbReference type="ARBA" id="ARBA00004251"/>
    </source>
</evidence>
<dbReference type="CDD" id="cd00099">
    <property type="entry name" value="IgV"/>
    <property type="match status" value="1"/>
</dbReference>
<comment type="subcellular location">
    <subcellularLocation>
        <location evidence="1">Cell membrane</location>
        <topology evidence="1">Single-pass type I membrane protein</topology>
    </subcellularLocation>
</comment>
<evidence type="ECO:0000313" key="19">
    <source>
        <dbReference type="Proteomes" id="UP001178508"/>
    </source>
</evidence>
<dbReference type="EMBL" id="OY660865">
    <property type="protein sequence ID" value="CAJ1051482.1"/>
    <property type="molecule type" value="Genomic_DNA"/>
</dbReference>
<keyword evidence="10" id="KW-1015">Disulfide bond</keyword>
<gene>
    <name evidence="18" type="ORF">XNOV1_A040195</name>
</gene>
<feature type="signal peptide" evidence="16">
    <location>
        <begin position="1"/>
        <end position="23"/>
    </location>
</feature>
<organism evidence="18 19">
    <name type="scientific">Xyrichtys novacula</name>
    <name type="common">Pearly razorfish</name>
    <name type="synonym">Hemipteronotus novacula</name>
    <dbReference type="NCBI Taxonomy" id="13765"/>
    <lineage>
        <taxon>Eukaryota</taxon>
        <taxon>Metazoa</taxon>
        <taxon>Chordata</taxon>
        <taxon>Craniata</taxon>
        <taxon>Vertebrata</taxon>
        <taxon>Euteleostomi</taxon>
        <taxon>Actinopterygii</taxon>
        <taxon>Neopterygii</taxon>
        <taxon>Teleostei</taxon>
        <taxon>Neoteleostei</taxon>
        <taxon>Acanthomorphata</taxon>
        <taxon>Eupercaria</taxon>
        <taxon>Labriformes</taxon>
        <taxon>Labridae</taxon>
        <taxon>Xyrichtys</taxon>
    </lineage>
</organism>
<evidence type="ECO:0000259" key="17">
    <source>
        <dbReference type="PROSITE" id="PS50835"/>
    </source>
</evidence>
<dbReference type="Gene3D" id="2.60.40.10">
    <property type="entry name" value="Immunoglobulins"/>
    <property type="match status" value="1"/>
</dbReference>
<keyword evidence="4 16" id="KW-0732">Signal</keyword>
<keyword evidence="19" id="KW-1185">Reference proteome</keyword>
<dbReference type="SUPFAM" id="SSF48726">
    <property type="entry name" value="Immunoglobulin"/>
    <property type="match status" value="1"/>
</dbReference>
<feature type="chain" id="PRO_5043460522" evidence="16">
    <location>
        <begin position="24"/>
        <end position="225"/>
    </location>
</feature>
<keyword evidence="6 15" id="KW-1133">Transmembrane helix</keyword>
<protein>
    <submittedName>
        <fullName evidence="18">Uncharacterized protein LOC109994563</fullName>
    </submittedName>
</protein>
<dbReference type="PROSITE" id="PS50835">
    <property type="entry name" value="IG_LIKE"/>
    <property type="match status" value="1"/>
</dbReference>
<accession>A0AAV1ESE5</accession>
<keyword evidence="11" id="KW-0325">Glycoprotein</keyword>
<evidence type="ECO:0000256" key="7">
    <source>
        <dbReference type="ARBA" id="ARBA00023130"/>
    </source>
</evidence>
<evidence type="ECO:0000256" key="10">
    <source>
        <dbReference type="ARBA" id="ARBA00023157"/>
    </source>
</evidence>
<dbReference type="InterPro" id="IPR013783">
    <property type="entry name" value="Ig-like_fold"/>
</dbReference>
<evidence type="ECO:0000256" key="2">
    <source>
        <dbReference type="ARBA" id="ARBA00022475"/>
    </source>
</evidence>
<evidence type="ECO:0000256" key="4">
    <source>
        <dbReference type="ARBA" id="ARBA00022729"/>
    </source>
</evidence>
<keyword evidence="5" id="KW-0391">Immunity</keyword>
<evidence type="ECO:0000313" key="18">
    <source>
        <dbReference type="EMBL" id="CAJ1051482.1"/>
    </source>
</evidence>
<keyword evidence="9" id="KW-0564">Palmitate</keyword>
<evidence type="ECO:0000256" key="14">
    <source>
        <dbReference type="SAM" id="MobiDB-lite"/>
    </source>
</evidence>
<keyword evidence="3 15" id="KW-0812">Transmembrane</keyword>
<dbReference type="InterPro" id="IPR015468">
    <property type="entry name" value="CD8_asu"/>
</dbReference>
<evidence type="ECO:0000256" key="5">
    <source>
        <dbReference type="ARBA" id="ARBA00022859"/>
    </source>
</evidence>
<evidence type="ECO:0000256" key="9">
    <source>
        <dbReference type="ARBA" id="ARBA00023139"/>
    </source>
</evidence>
<keyword evidence="13" id="KW-0393">Immunoglobulin domain</keyword>
<evidence type="ECO:0000256" key="8">
    <source>
        <dbReference type="ARBA" id="ARBA00023136"/>
    </source>
</evidence>
<evidence type="ECO:0000256" key="3">
    <source>
        <dbReference type="ARBA" id="ARBA00022692"/>
    </source>
</evidence>
<sequence length="225" mass="24926">MDQKWTQILMMLVFCQKITTGACQDIVLREQQSYSIKCDIQGPGSTIVWFRVLDTAGIEFIVSFNAIGDLKHPSSLFSSIFSYSKGKHNTLTLNAFSKARDSGVYSCASLKGYELKFGPVTRLVGEKIKVATEAPAIPTKPPSCTTAAPCVCDHKTEQEEETSFLMLCPPIVLGPLVGGCGLLLLLLIITALYCNKIRTRRCPHHHKRKPRPMPPGKQAMPNRRM</sequence>
<keyword evidence="8 15" id="KW-0472">Membrane</keyword>
<reference evidence="18" key="1">
    <citation type="submission" date="2023-08" db="EMBL/GenBank/DDBJ databases">
        <authorList>
            <person name="Alioto T."/>
            <person name="Alioto T."/>
            <person name="Gomez Garrido J."/>
        </authorList>
    </citation>
    <scope>NUCLEOTIDE SEQUENCE</scope>
</reference>
<dbReference type="GO" id="GO:0002250">
    <property type="term" value="P:adaptive immune response"/>
    <property type="evidence" value="ECO:0007669"/>
    <property type="project" value="UniProtKB-KW"/>
</dbReference>
<evidence type="ECO:0000256" key="6">
    <source>
        <dbReference type="ARBA" id="ARBA00022989"/>
    </source>
</evidence>